<protein>
    <recommendedName>
        <fullName evidence="14">Inactive metallocarboxypeptidase ECM14</fullName>
    </recommendedName>
    <alternativeName>
        <fullName evidence="15">Inactive metallocarboxypeptidase ecm14</fullName>
    </alternativeName>
</protein>
<dbReference type="PANTHER" id="PTHR11705">
    <property type="entry name" value="PROTEASE FAMILY M14 CARBOXYPEPTIDASE A,B"/>
    <property type="match status" value="1"/>
</dbReference>
<evidence type="ECO:0000256" key="17">
    <source>
        <dbReference type="SAM" id="SignalP"/>
    </source>
</evidence>
<evidence type="ECO:0000256" key="8">
    <source>
        <dbReference type="ARBA" id="ARBA00022729"/>
    </source>
</evidence>
<keyword evidence="9" id="KW-0378">Hydrolase</keyword>
<evidence type="ECO:0000256" key="7">
    <source>
        <dbReference type="ARBA" id="ARBA00022723"/>
    </source>
</evidence>
<feature type="chain" id="PRO_5025358716" description="Inactive metallocarboxypeptidase ECM14" evidence="17">
    <location>
        <begin position="23"/>
        <end position="382"/>
    </location>
</feature>
<evidence type="ECO:0000256" key="14">
    <source>
        <dbReference type="ARBA" id="ARBA00026187"/>
    </source>
</evidence>
<evidence type="ECO:0000256" key="1">
    <source>
        <dbReference type="ARBA" id="ARBA00001947"/>
    </source>
</evidence>
<dbReference type="GO" id="GO:0008270">
    <property type="term" value="F:zinc ion binding"/>
    <property type="evidence" value="ECO:0007669"/>
    <property type="project" value="InterPro"/>
</dbReference>
<proteinExistence type="inferred from homology"/>
<dbReference type="AlphaFoldDB" id="A0A6A4IFF4"/>
<dbReference type="SMART" id="SM00631">
    <property type="entry name" value="Zn_pept"/>
    <property type="match status" value="1"/>
</dbReference>
<evidence type="ECO:0000256" key="11">
    <source>
        <dbReference type="ARBA" id="ARBA00023049"/>
    </source>
</evidence>
<evidence type="ECO:0000256" key="2">
    <source>
        <dbReference type="ARBA" id="ARBA00004613"/>
    </source>
</evidence>
<dbReference type="PROSITE" id="PS52035">
    <property type="entry name" value="PEPTIDASE_M14"/>
    <property type="match status" value="1"/>
</dbReference>
<evidence type="ECO:0000256" key="3">
    <source>
        <dbReference type="ARBA" id="ARBA00005988"/>
    </source>
</evidence>
<evidence type="ECO:0000313" key="20">
    <source>
        <dbReference type="Proteomes" id="UP000799118"/>
    </source>
</evidence>
<dbReference type="Proteomes" id="UP000799118">
    <property type="component" value="Unassembled WGS sequence"/>
</dbReference>
<reference evidence="19" key="1">
    <citation type="journal article" date="2019" name="Environ. Microbiol.">
        <title>Fungal ecological strategies reflected in gene transcription - a case study of two litter decomposers.</title>
        <authorList>
            <person name="Barbi F."/>
            <person name="Kohler A."/>
            <person name="Barry K."/>
            <person name="Baskaran P."/>
            <person name="Daum C."/>
            <person name="Fauchery L."/>
            <person name="Ihrmark K."/>
            <person name="Kuo A."/>
            <person name="LaButti K."/>
            <person name="Lipzen A."/>
            <person name="Morin E."/>
            <person name="Grigoriev I.V."/>
            <person name="Henrissat B."/>
            <person name="Lindahl B."/>
            <person name="Martin F."/>
        </authorList>
    </citation>
    <scope>NUCLEOTIDE SEQUENCE</scope>
    <source>
        <strain evidence="19">JB14</strain>
    </source>
</reference>
<dbReference type="Gene3D" id="3.40.630.10">
    <property type="entry name" value="Zn peptidases"/>
    <property type="match status" value="1"/>
</dbReference>
<evidence type="ECO:0000259" key="18">
    <source>
        <dbReference type="PROSITE" id="PS52035"/>
    </source>
</evidence>
<keyword evidence="5" id="KW-0121">Carboxypeptidase</keyword>
<gene>
    <name evidence="19" type="ORF">BT96DRAFT_51724</name>
</gene>
<comment type="caution">
    <text evidence="16">Lacks conserved residue(s) required for the propagation of feature annotation.</text>
</comment>
<dbReference type="GO" id="GO:0005615">
    <property type="term" value="C:extracellular space"/>
    <property type="evidence" value="ECO:0007669"/>
    <property type="project" value="TreeGrafter"/>
</dbReference>
<dbReference type="SUPFAM" id="SSF53187">
    <property type="entry name" value="Zn-dependent exopeptidases"/>
    <property type="match status" value="1"/>
</dbReference>
<accession>A0A6A4IFF4</accession>
<evidence type="ECO:0000256" key="6">
    <source>
        <dbReference type="ARBA" id="ARBA00022670"/>
    </source>
</evidence>
<evidence type="ECO:0000256" key="10">
    <source>
        <dbReference type="ARBA" id="ARBA00022833"/>
    </source>
</evidence>
<comment type="similarity">
    <text evidence="3 16">Belongs to the peptidase M14 family.</text>
</comment>
<sequence>MGISPITLVLALVAGLTGISSADQQSFNLDSNSNLRSSTGILRRFSNPDTLGIVLDAAQSHDLDIWQLTPNHVDIYFSPENAEQKLPKELEGIRYTTSEIDASPPKLVSQSFTHWNLSTIGPTNNTFHESYHPNYEIDMFIAELAESFPELVTVIKLGHSAEARELFGLKLSRNAGGKGRMGFVINGAQHAREWVATATALYLAHALVTSLEGLLEKFDFYIIPTPNVDGYAFTWEQDRFWYKNRQVMGPNAKCVGLDTGRNWGYKWKAHVIGGGDNLEDIDTDTESELPYNTTKSKDKTPVDPCSHWYPGHRPFESPEVNNIANFITTLPNLRVFLDLRTYGQMLSPPYSYSCTKYPRDAEDQFEAATGAAQALGLCMAQR</sequence>
<keyword evidence="20" id="KW-1185">Reference proteome</keyword>
<evidence type="ECO:0000256" key="12">
    <source>
        <dbReference type="ARBA" id="ARBA00023157"/>
    </source>
</evidence>
<keyword evidence="12" id="KW-1015">Disulfide bond</keyword>
<dbReference type="InterPro" id="IPR000834">
    <property type="entry name" value="Peptidase_M14"/>
</dbReference>
<dbReference type="PRINTS" id="PR00765">
    <property type="entry name" value="CRBOXYPTASEA"/>
</dbReference>
<evidence type="ECO:0000256" key="5">
    <source>
        <dbReference type="ARBA" id="ARBA00022645"/>
    </source>
</evidence>
<keyword evidence="7" id="KW-0479">Metal-binding</keyword>
<feature type="domain" description="Peptidase M14" evidence="18">
    <location>
        <begin position="130"/>
        <end position="382"/>
    </location>
</feature>
<evidence type="ECO:0000313" key="19">
    <source>
        <dbReference type="EMBL" id="KAE9407837.1"/>
    </source>
</evidence>
<dbReference type="Pfam" id="PF00246">
    <property type="entry name" value="Peptidase_M14"/>
    <property type="match status" value="1"/>
</dbReference>
<feature type="signal peptide" evidence="17">
    <location>
        <begin position="1"/>
        <end position="22"/>
    </location>
</feature>
<keyword evidence="6" id="KW-0645">Protease</keyword>
<evidence type="ECO:0000256" key="4">
    <source>
        <dbReference type="ARBA" id="ARBA00022525"/>
    </source>
</evidence>
<dbReference type="FunFam" id="3.40.630.10:FF:000084">
    <property type="entry name" value="Carboxypeptidase B2"/>
    <property type="match status" value="1"/>
</dbReference>
<keyword evidence="4" id="KW-0964">Secreted</keyword>
<organism evidence="19 20">
    <name type="scientific">Gymnopus androsaceus JB14</name>
    <dbReference type="NCBI Taxonomy" id="1447944"/>
    <lineage>
        <taxon>Eukaryota</taxon>
        <taxon>Fungi</taxon>
        <taxon>Dikarya</taxon>
        <taxon>Basidiomycota</taxon>
        <taxon>Agaricomycotina</taxon>
        <taxon>Agaricomycetes</taxon>
        <taxon>Agaricomycetidae</taxon>
        <taxon>Agaricales</taxon>
        <taxon>Marasmiineae</taxon>
        <taxon>Omphalotaceae</taxon>
        <taxon>Gymnopus</taxon>
    </lineage>
</organism>
<dbReference type="GO" id="GO:0004181">
    <property type="term" value="F:metallocarboxypeptidase activity"/>
    <property type="evidence" value="ECO:0007669"/>
    <property type="project" value="InterPro"/>
</dbReference>
<name>A0A6A4IFF4_9AGAR</name>
<evidence type="ECO:0000256" key="15">
    <source>
        <dbReference type="ARBA" id="ARBA00026213"/>
    </source>
</evidence>
<evidence type="ECO:0000256" key="16">
    <source>
        <dbReference type="PROSITE-ProRule" id="PRU01379"/>
    </source>
</evidence>
<keyword evidence="8 17" id="KW-0732">Signal</keyword>
<keyword evidence="10" id="KW-0862">Zinc</keyword>
<dbReference type="EMBL" id="ML769393">
    <property type="protein sequence ID" value="KAE9407837.1"/>
    <property type="molecule type" value="Genomic_DNA"/>
</dbReference>
<dbReference type="PANTHER" id="PTHR11705:SF147">
    <property type="entry name" value="INACTIVE METALLOCARBOXYPEPTIDASE ECM14"/>
    <property type="match status" value="1"/>
</dbReference>
<comment type="subcellular location">
    <subcellularLocation>
        <location evidence="2">Secreted</location>
    </subcellularLocation>
</comment>
<comment type="cofactor">
    <cofactor evidence="1">
        <name>Zn(2+)</name>
        <dbReference type="ChEBI" id="CHEBI:29105"/>
    </cofactor>
</comment>
<dbReference type="GO" id="GO:0006508">
    <property type="term" value="P:proteolysis"/>
    <property type="evidence" value="ECO:0007669"/>
    <property type="project" value="UniProtKB-KW"/>
</dbReference>
<evidence type="ECO:0000256" key="9">
    <source>
        <dbReference type="ARBA" id="ARBA00022801"/>
    </source>
</evidence>
<keyword evidence="11" id="KW-0482">Metalloprotease</keyword>
<comment type="function">
    <text evidence="13">Inactive carboxypeptidase that may play a role in cell wall organization and biogenesis.</text>
</comment>
<dbReference type="OrthoDB" id="3626597at2759"/>
<evidence type="ECO:0000256" key="13">
    <source>
        <dbReference type="ARBA" id="ARBA00025210"/>
    </source>
</evidence>